<keyword evidence="3" id="KW-1185">Reference proteome</keyword>
<dbReference type="PANTHER" id="PTHR22943">
    <property type="entry name" value="7-TRANSMEMBRANE DOMAIN RECEPTOR C.ELEGANS"/>
    <property type="match status" value="1"/>
</dbReference>
<reference evidence="2" key="1">
    <citation type="submission" date="2023-10" db="EMBL/GenBank/DDBJ databases">
        <title>Genome assembly of Pristionchus species.</title>
        <authorList>
            <person name="Yoshida K."/>
            <person name="Sommer R.J."/>
        </authorList>
    </citation>
    <scope>NUCLEOTIDE SEQUENCE</scope>
    <source>
        <strain evidence="2">RS5133</strain>
    </source>
</reference>
<dbReference type="InterPro" id="IPR019428">
    <property type="entry name" value="7TM_GPCR_serpentine_rcpt_Str"/>
</dbReference>
<evidence type="ECO:0000256" key="1">
    <source>
        <dbReference type="SAM" id="Phobius"/>
    </source>
</evidence>
<evidence type="ECO:0008006" key="4">
    <source>
        <dbReference type="Google" id="ProtNLM"/>
    </source>
</evidence>
<evidence type="ECO:0000313" key="2">
    <source>
        <dbReference type="EMBL" id="GMT22507.1"/>
    </source>
</evidence>
<protein>
    <recommendedName>
        <fullName evidence="4">G protein-coupled receptor</fullName>
    </recommendedName>
</protein>
<feature type="non-terminal residue" evidence="2">
    <location>
        <position position="96"/>
    </location>
</feature>
<evidence type="ECO:0000313" key="3">
    <source>
        <dbReference type="Proteomes" id="UP001432322"/>
    </source>
</evidence>
<dbReference type="Pfam" id="PF10326">
    <property type="entry name" value="7TM_GPCR_Str"/>
    <property type="match status" value="1"/>
</dbReference>
<comment type="caution">
    <text evidence="2">The sequence shown here is derived from an EMBL/GenBank/DDBJ whole genome shotgun (WGS) entry which is preliminary data.</text>
</comment>
<keyword evidence="1" id="KW-0812">Transmembrane</keyword>
<proteinExistence type="predicted"/>
<organism evidence="2 3">
    <name type="scientific">Pristionchus fissidentatus</name>
    <dbReference type="NCBI Taxonomy" id="1538716"/>
    <lineage>
        <taxon>Eukaryota</taxon>
        <taxon>Metazoa</taxon>
        <taxon>Ecdysozoa</taxon>
        <taxon>Nematoda</taxon>
        <taxon>Chromadorea</taxon>
        <taxon>Rhabditida</taxon>
        <taxon>Rhabditina</taxon>
        <taxon>Diplogasteromorpha</taxon>
        <taxon>Diplogasteroidea</taxon>
        <taxon>Neodiplogasteridae</taxon>
        <taxon>Pristionchus</taxon>
    </lineage>
</organism>
<keyword evidence="1" id="KW-0472">Membrane</keyword>
<gene>
    <name evidence="2" type="ORF">PFISCL1PPCAC_13804</name>
</gene>
<dbReference type="EMBL" id="BTSY01000004">
    <property type="protein sequence ID" value="GMT22507.1"/>
    <property type="molecule type" value="Genomic_DNA"/>
</dbReference>
<dbReference type="PANTHER" id="PTHR22943:SF248">
    <property type="entry name" value="SEVEN TM RECEPTOR"/>
    <property type="match status" value="1"/>
</dbReference>
<dbReference type="Proteomes" id="UP001432322">
    <property type="component" value="Unassembled WGS sequence"/>
</dbReference>
<dbReference type="AlphaFoldDB" id="A0AAV5VS39"/>
<feature type="transmembrane region" description="Helical" evidence="1">
    <location>
        <begin position="45"/>
        <end position="73"/>
    </location>
</feature>
<accession>A0AAV5VS39</accession>
<keyword evidence="1" id="KW-1133">Transmembrane helix</keyword>
<sequence>MAYDVFPSYSASYGLFAFSAYQIRAKLRALGNTSSGKTLSMQRRFFLTLIAQVFLPLVINSLPTGLIAVALFLGLDLDNFSFFFVYAFWAAPSAQV</sequence>
<name>A0AAV5VS39_9BILA</name>